<feature type="binding site" evidence="6">
    <location>
        <position position="53"/>
    </location>
    <ligand>
        <name>S-adenosyl-L-methionine</name>
        <dbReference type="ChEBI" id="CHEBI:59789"/>
    </ligand>
</feature>
<dbReference type="Proteomes" id="UP001191004">
    <property type="component" value="Unassembled WGS sequence"/>
</dbReference>
<evidence type="ECO:0000313" key="7">
    <source>
        <dbReference type="EMBL" id="RYC73646.1"/>
    </source>
</evidence>
<evidence type="ECO:0000256" key="6">
    <source>
        <dbReference type="HAMAP-Rule" id="MF_01007"/>
    </source>
</evidence>
<gene>
    <name evidence="6 7" type="primary">rsmH</name>
    <name evidence="7" type="ORF">G3KMM_00285</name>
</gene>
<dbReference type="RefSeq" id="WP_129604552.1">
    <property type="nucleotide sequence ID" value="NZ_PRLL01000006.1"/>
</dbReference>
<comment type="subcellular location">
    <subcellularLocation>
        <location evidence="6">Cytoplasm</location>
    </subcellularLocation>
</comment>
<keyword evidence="3 6" id="KW-0489">Methyltransferase</keyword>
<evidence type="ECO:0000256" key="3">
    <source>
        <dbReference type="ARBA" id="ARBA00022603"/>
    </source>
</evidence>
<dbReference type="GO" id="GO:0008168">
    <property type="term" value="F:methyltransferase activity"/>
    <property type="evidence" value="ECO:0007669"/>
    <property type="project" value="UniProtKB-KW"/>
</dbReference>
<dbReference type="InterPro" id="IPR023397">
    <property type="entry name" value="SAM-dep_MeTrfase_MraW_recog"/>
</dbReference>
<dbReference type="PANTHER" id="PTHR11265:SF0">
    <property type="entry name" value="12S RRNA N4-METHYLCYTIDINE METHYLTRANSFERASE"/>
    <property type="match status" value="1"/>
</dbReference>
<dbReference type="NCBIfam" id="TIGR00006">
    <property type="entry name" value="16S rRNA (cytosine(1402)-N(4))-methyltransferase RsmH"/>
    <property type="match status" value="1"/>
</dbReference>
<dbReference type="EC" id="2.1.1.199" evidence="6"/>
<keyword evidence="6" id="KW-0963">Cytoplasm</keyword>
<keyword evidence="4 6" id="KW-0808">Transferase</keyword>
<name>A0ABY0FK21_9BACT</name>
<keyword evidence="5 6" id="KW-0949">S-adenosyl-L-methionine</keyword>
<comment type="caution">
    <text evidence="7">The sequence shown here is derived from an EMBL/GenBank/DDBJ whole genome shotgun (WGS) entry which is preliminary data.</text>
</comment>
<keyword evidence="8" id="KW-1185">Reference proteome</keyword>
<protein>
    <recommendedName>
        <fullName evidence="6">Ribosomal RNA small subunit methyltransferase H</fullName>
        <ecNumber evidence="6">2.1.1.199</ecNumber>
    </recommendedName>
    <alternativeName>
        <fullName evidence="6">16S rRNA m(4)C1402 methyltransferase</fullName>
    </alternativeName>
    <alternativeName>
        <fullName evidence="6">rRNA (cytosine-N(4)-)-methyltransferase RsmH</fullName>
    </alternativeName>
</protein>
<evidence type="ECO:0000256" key="4">
    <source>
        <dbReference type="ARBA" id="ARBA00022679"/>
    </source>
</evidence>
<dbReference type="EMBL" id="PRLL01000006">
    <property type="protein sequence ID" value="RYC73646.1"/>
    <property type="molecule type" value="Genomic_DNA"/>
</dbReference>
<dbReference type="Gene3D" id="1.10.150.170">
    <property type="entry name" value="Putative methyltransferase TM0872, insert domain"/>
    <property type="match status" value="1"/>
</dbReference>
<keyword evidence="2 6" id="KW-0698">rRNA processing</keyword>
<reference evidence="7 8" key="1">
    <citation type="journal article" date="2018" name="bioRxiv">
        <title>Evidence of independent acquisition and adaption of ultra-small bacteria to human hosts across the highly diverse yet reduced genomes of the phylum Saccharibacteria.</title>
        <authorList>
            <person name="McLean J.S."/>
            <person name="Bor B."/>
            <person name="To T.T."/>
            <person name="Liu Q."/>
            <person name="Kearns K.A."/>
            <person name="Solden L.M."/>
            <person name="Wrighton K.C."/>
            <person name="He X."/>
            <person name="Shi W."/>
        </authorList>
    </citation>
    <scope>NUCLEOTIDE SEQUENCE [LARGE SCALE GENOMIC DNA]</scope>
    <source>
        <strain evidence="7 8">TM7_KMM_G3_1_HOT_351</strain>
    </source>
</reference>
<dbReference type="HAMAP" id="MF_01007">
    <property type="entry name" value="16SrRNA_methyltr_H"/>
    <property type="match status" value="1"/>
</dbReference>
<dbReference type="GO" id="GO:0032259">
    <property type="term" value="P:methylation"/>
    <property type="evidence" value="ECO:0007669"/>
    <property type="project" value="UniProtKB-KW"/>
</dbReference>
<dbReference type="InterPro" id="IPR002903">
    <property type="entry name" value="RsmH"/>
</dbReference>
<feature type="binding site" evidence="6">
    <location>
        <begin position="33"/>
        <end position="35"/>
    </location>
    <ligand>
        <name>S-adenosyl-L-methionine</name>
        <dbReference type="ChEBI" id="CHEBI:59789"/>
    </ligand>
</feature>
<evidence type="ECO:0000313" key="8">
    <source>
        <dbReference type="Proteomes" id="UP001191004"/>
    </source>
</evidence>
<evidence type="ECO:0000256" key="2">
    <source>
        <dbReference type="ARBA" id="ARBA00022552"/>
    </source>
</evidence>
<dbReference type="Pfam" id="PF01795">
    <property type="entry name" value="Methyltransf_5"/>
    <property type="match status" value="1"/>
</dbReference>
<feature type="binding site" evidence="6">
    <location>
        <position position="107"/>
    </location>
    <ligand>
        <name>S-adenosyl-L-methionine</name>
        <dbReference type="ChEBI" id="CHEBI:59789"/>
    </ligand>
</feature>
<comment type="function">
    <text evidence="6">Specifically methylates the N4 position of cytidine in position 1402 (C1402) of 16S rRNA.</text>
</comment>
<evidence type="ECO:0000256" key="5">
    <source>
        <dbReference type="ARBA" id="ARBA00022691"/>
    </source>
</evidence>
<proteinExistence type="inferred from homology"/>
<evidence type="ECO:0000256" key="1">
    <source>
        <dbReference type="ARBA" id="ARBA00010396"/>
    </source>
</evidence>
<dbReference type="SUPFAM" id="SSF81799">
    <property type="entry name" value="Putative methyltransferase TM0872, insert domain"/>
    <property type="match status" value="1"/>
</dbReference>
<feature type="binding site" evidence="6">
    <location>
        <position position="100"/>
    </location>
    <ligand>
        <name>S-adenosyl-L-methionine</name>
        <dbReference type="ChEBI" id="CHEBI:59789"/>
    </ligand>
</feature>
<dbReference type="InterPro" id="IPR029063">
    <property type="entry name" value="SAM-dependent_MTases_sf"/>
</dbReference>
<dbReference type="SUPFAM" id="SSF53335">
    <property type="entry name" value="S-adenosyl-L-methionine-dependent methyltransferases"/>
    <property type="match status" value="1"/>
</dbReference>
<accession>A0ABY0FK21</accession>
<comment type="similarity">
    <text evidence="1 6">Belongs to the methyltransferase superfamily. RsmH family.</text>
</comment>
<dbReference type="PANTHER" id="PTHR11265">
    <property type="entry name" value="S-ADENOSYL-METHYLTRANSFERASE MRAW"/>
    <property type="match status" value="1"/>
</dbReference>
<sequence>MEELHKPVLLSEVLETLQPNPGESYLDLTAGYAGHAGKILAVTRNYKESVLVDRDENTIKVLSEKYPEGEFDIKLLHEDFYNAAQSLIECGKTFDMILADFGVSSPQLDNSERGFSFMHEGALDMRMDQTQDLSAETIVNHWSEKRLIEIFEQYGEESSGLARKHAREIVYNRPWKTTKELAEALSPKGWYGKHPATKVFQAIRIAVNEELTLIEKTLPLIPKLLKPGGRIAIITFHSLEDRLVKQYFKEVSSLGRESELEILNKTPIVAGMDELVINPRARSAKLRAARKI</sequence>
<reference evidence="7 8" key="2">
    <citation type="journal article" date="2020" name="Cell Rep.">
        <title>Acquisition and Adaptation of Ultra-small Parasitic Reduced Genome Bacteria to Mammalian Hosts.</title>
        <authorList>
            <person name="McLean J.S."/>
            <person name="Bor B."/>
            <person name="Kerns K.A."/>
            <person name="Liu Q."/>
            <person name="To T.T."/>
            <person name="Solden L."/>
            <person name="Hendrickson E.L."/>
            <person name="Wrighton K."/>
            <person name="Shi W."/>
            <person name="He X."/>
        </authorList>
    </citation>
    <scope>NUCLEOTIDE SEQUENCE [LARGE SCALE GENOMIC DNA]</scope>
    <source>
        <strain evidence="7 8">TM7_KMM_G3_1_HOT_351</strain>
    </source>
</reference>
<dbReference type="PIRSF" id="PIRSF004486">
    <property type="entry name" value="MraW"/>
    <property type="match status" value="1"/>
</dbReference>
<dbReference type="Gene3D" id="3.40.50.150">
    <property type="entry name" value="Vaccinia Virus protein VP39"/>
    <property type="match status" value="1"/>
</dbReference>
<organism evidence="7 8">
    <name type="scientific">Candidatus Nanosyncoccus nanoralicus</name>
    <dbReference type="NCBI Taxonomy" id="2171996"/>
    <lineage>
        <taxon>Bacteria</taxon>
        <taxon>Candidatus Saccharimonadota</taxon>
        <taxon>Candidatus Nanosyncoccalia</taxon>
        <taxon>Candidatus Nanosyncoccales</taxon>
        <taxon>Candidatus Nanosyncoccaceae</taxon>
        <taxon>Candidatus Nanosyncoccus</taxon>
    </lineage>
</organism>
<comment type="catalytic activity">
    <reaction evidence="6">
        <text>cytidine(1402) in 16S rRNA + S-adenosyl-L-methionine = N(4)-methylcytidine(1402) in 16S rRNA + S-adenosyl-L-homocysteine + H(+)</text>
        <dbReference type="Rhea" id="RHEA:42928"/>
        <dbReference type="Rhea" id="RHEA-COMP:10286"/>
        <dbReference type="Rhea" id="RHEA-COMP:10287"/>
        <dbReference type="ChEBI" id="CHEBI:15378"/>
        <dbReference type="ChEBI" id="CHEBI:57856"/>
        <dbReference type="ChEBI" id="CHEBI:59789"/>
        <dbReference type="ChEBI" id="CHEBI:74506"/>
        <dbReference type="ChEBI" id="CHEBI:82748"/>
        <dbReference type="EC" id="2.1.1.199"/>
    </reaction>
</comment>
<feature type="binding site" evidence="6">
    <location>
        <position position="80"/>
    </location>
    <ligand>
        <name>S-adenosyl-L-methionine</name>
        <dbReference type="ChEBI" id="CHEBI:59789"/>
    </ligand>
</feature>